<reference evidence="2" key="1">
    <citation type="submission" date="2016-11" db="EMBL/GenBank/DDBJ databases">
        <authorList>
            <person name="Varghese N."/>
            <person name="Submissions S."/>
        </authorList>
    </citation>
    <scope>NUCLEOTIDE SEQUENCE [LARGE SCALE GENOMIC DNA]</scope>
    <source>
        <strain evidence="2">DSM 11792</strain>
    </source>
</reference>
<dbReference type="AlphaFoldDB" id="A0A1M4VRM6"/>
<protein>
    <recommendedName>
        <fullName evidence="3">Carbon-nitrogen hydrolase</fullName>
    </recommendedName>
</protein>
<organism evidence="1 2">
    <name type="scientific">Desulfofundulus australicus DSM 11792</name>
    <dbReference type="NCBI Taxonomy" id="1121425"/>
    <lineage>
        <taxon>Bacteria</taxon>
        <taxon>Bacillati</taxon>
        <taxon>Bacillota</taxon>
        <taxon>Clostridia</taxon>
        <taxon>Eubacteriales</taxon>
        <taxon>Peptococcaceae</taxon>
        <taxon>Desulfofundulus</taxon>
    </lineage>
</organism>
<evidence type="ECO:0000313" key="1">
    <source>
        <dbReference type="EMBL" id="SHE71609.1"/>
    </source>
</evidence>
<evidence type="ECO:0008006" key="3">
    <source>
        <dbReference type="Google" id="ProtNLM"/>
    </source>
</evidence>
<dbReference type="SUPFAM" id="SSF56317">
    <property type="entry name" value="Carbon-nitrogen hydrolase"/>
    <property type="match status" value="1"/>
</dbReference>
<proteinExistence type="predicted"/>
<gene>
    <name evidence="1" type="ORF">SAMN02745218_00723</name>
</gene>
<dbReference type="Proteomes" id="UP000184196">
    <property type="component" value="Unassembled WGS sequence"/>
</dbReference>
<evidence type="ECO:0000313" key="2">
    <source>
        <dbReference type="Proteomes" id="UP000184196"/>
    </source>
</evidence>
<dbReference type="Gene3D" id="3.60.110.10">
    <property type="entry name" value="Carbon-nitrogen hydrolase"/>
    <property type="match status" value="1"/>
</dbReference>
<dbReference type="InterPro" id="IPR036526">
    <property type="entry name" value="C-N_Hydrolase_sf"/>
</dbReference>
<accession>A0A1M4VRM6</accession>
<sequence>MIGKMLEKVKVTIGQVCLKKEDFIPESRLRIKNPIKHYESIEKVLQVARKSGAHFVLLPEFCVPRKYLPNLEQWAGKLGAIIIGGMEYGPGWCDDNDKNYPLINQAFVIIPKNLLRPDNYSFRYRKEATIVKITKLSLAPEEKKIILKNNYKYREGNGIYIFQSEILGEFAVLICFDFMNLPVQVLLQSSIQTLFIVAFNKDVSAFKALAETDIRLLLCNVVICNTGRYGGSLAYAPYRKPYERLVYQVEGNNVESAVTIELPLSPLRQIQRTPESALFDEEQRFFRKPPYYGQMAIKTRE</sequence>
<dbReference type="EMBL" id="FQUW01000008">
    <property type="protein sequence ID" value="SHE71609.1"/>
    <property type="molecule type" value="Genomic_DNA"/>
</dbReference>
<keyword evidence="2" id="KW-1185">Reference proteome</keyword>
<name>A0A1M4VRM6_9FIRM</name>